<dbReference type="PATRIC" id="fig|362787.3.peg.1712"/>
<organism evidence="3 4">
    <name type="scientific">Candidatus Protochlamydia amoebophila</name>
    <dbReference type="NCBI Taxonomy" id="362787"/>
    <lineage>
        <taxon>Bacteria</taxon>
        <taxon>Pseudomonadati</taxon>
        <taxon>Chlamydiota</taxon>
        <taxon>Chlamydiia</taxon>
        <taxon>Parachlamydiales</taxon>
        <taxon>Parachlamydiaceae</taxon>
        <taxon>Candidatus Protochlamydia</taxon>
    </lineage>
</organism>
<name>A0A0C1H024_9BACT</name>
<dbReference type="Gene3D" id="1.25.40.20">
    <property type="entry name" value="Ankyrin repeat-containing domain"/>
    <property type="match status" value="1"/>
</dbReference>
<reference evidence="3 4" key="1">
    <citation type="journal article" date="2014" name="Mol. Biol. Evol.">
        <title>Massive expansion of Ubiquitination-related gene families within the Chlamydiae.</title>
        <authorList>
            <person name="Domman D."/>
            <person name="Collingro A."/>
            <person name="Lagkouvardos I."/>
            <person name="Gehre L."/>
            <person name="Weinmaier T."/>
            <person name="Rattei T."/>
            <person name="Subtil A."/>
            <person name="Horn M."/>
        </authorList>
    </citation>
    <scope>NUCLEOTIDE SEQUENCE [LARGE SCALE GENOMIC DNA]</scope>
    <source>
        <strain evidence="3 4">EI2</strain>
    </source>
</reference>
<dbReference type="InterPro" id="IPR036047">
    <property type="entry name" value="F-box-like_dom_sf"/>
</dbReference>
<dbReference type="CDD" id="cd09917">
    <property type="entry name" value="F-box_SF"/>
    <property type="match status" value="1"/>
</dbReference>
<dbReference type="EMBL" id="JSAN01000115">
    <property type="protein sequence ID" value="KIC71109.1"/>
    <property type="molecule type" value="Genomic_DNA"/>
</dbReference>
<evidence type="ECO:0000313" key="3">
    <source>
        <dbReference type="EMBL" id="KIC71109.1"/>
    </source>
</evidence>
<feature type="repeat" description="ANK" evidence="1">
    <location>
        <begin position="248"/>
        <end position="289"/>
    </location>
</feature>
<dbReference type="AlphaFoldDB" id="A0A0C1H024"/>
<dbReference type="SUPFAM" id="SSF48403">
    <property type="entry name" value="Ankyrin repeat"/>
    <property type="match status" value="1"/>
</dbReference>
<dbReference type="Pfam" id="PF00023">
    <property type="entry name" value="Ank"/>
    <property type="match status" value="1"/>
</dbReference>
<evidence type="ECO:0000256" key="1">
    <source>
        <dbReference type="PROSITE-ProRule" id="PRU00023"/>
    </source>
</evidence>
<dbReference type="SUPFAM" id="SSF81383">
    <property type="entry name" value="F-box domain"/>
    <property type="match status" value="1"/>
</dbReference>
<keyword evidence="1" id="KW-0040">ANK repeat</keyword>
<comment type="caution">
    <text evidence="3">The sequence shown here is derived from an EMBL/GenBank/DDBJ whole genome shotgun (WGS) entry which is preliminary data.</text>
</comment>
<gene>
    <name evidence="3" type="ORF">DB44_ER00380</name>
</gene>
<dbReference type="RefSeq" id="WP_039359974.1">
    <property type="nucleotide sequence ID" value="NZ_JSAN01000115.1"/>
</dbReference>
<dbReference type="PROSITE" id="PS50088">
    <property type="entry name" value="ANK_REPEAT"/>
    <property type="match status" value="1"/>
</dbReference>
<proteinExistence type="predicted"/>
<dbReference type="InterPro" id="IPR001810">
    <property type="entry name" value="F-box_dom"/>
</dbReference>
<sequence>MIQNETIGFQAQYAQATIIDTSDNLCGVSVPVEIVSHIFTFLTESSKNLLHLRLVCSRFKAIIETDGNCKRFFKMSAFRDPLFQNSSKVPNYLSKFLLHLTPHLTSEAGVNKLLVSPSFEDRFAITILNLFLRKVLKNPVNPADKQALLEKISHLKTRLYISIESHPHSTSFELQEKQNHENCNPLLKLFIKLGVDPTAVNSQTNIFLLGEAAALQNAEGIKIILKALKKNGVTGEKRIKKLNTQNIWGETALHYLAKSVDMPYFNRNKAEEILRLLLQKGSDLYVKDCDGTTALRNFQTSKGFKRILKNIFPDYETQKNLKNLLVQVKNCT</sequence>
<dbReference type="Pfam" id="PF12937">
    <property type="entry name" value="F-box-like"/>
    <property type="match status" value="1"/>
</dbReference>
<dbReference type="InterPro" id="IPR002110">
    <property type="entry name" value="Ankyrin_rpt"/>
</dbReference>
<evidence type="ECO:0000259" key="2">
    <source>
        <dbReference type="Pfam" id="PF12937"/>
    </source>
</evidence>
<protein>
    <recommendedName>
        <fullName evidence="2">F-box domain-containing protein</fullName>
    </recommendedName>
</protein>
<dbReference type="Proteomes" id="UP000031465">
    <property type="component" value="Unassembled WGS sequence"/>
</dbReference>
<evidence type="ECO:0000313" key="4">
    <source>
        <dbReference type="Proteomes" id="UP000031465"/>
    </source>
</evidence>
<feature type="domain" description="F-box" evidence="2">
    <location>
        <begin position="30"/>
        <end position="66"/>
    </location>
</feature>
<dbReference type="InterPro" id="IPR036770">
    <property type="entry name" value="Ankyrin_rpt-contain_sf"/>
</dbReference>
<accession>A0A0C1H024</accession>